<dbReference type="OrthoDB" id="9786134at2"/>
<dbReference type="GO" id="GO:0003824">
    <property type="term" value="F:catalytic activity"/>
    <property type="evidence" value="ECO:0007669"/>
    <property type="project" value="InterPro"/>
</dbReference>
<dbReference type="Pfam" id="PF03473">
    <property type="entry name" value="MOSC"/>
    <property type="match status" value="1"/>
</dbReference>
<dbReference type="GO" id="GO:0030170">
    <property type="term" value="F:pyridoxal phosphate binding"/>
    <property type="evidence" value="ECO:0007669"/>
    <property type="project" value="InterPro"/>
</dbReference>
<sequence>MHSGAKKSATAVRLLHVCVSQARPLTVGGRKLLSGIGKRAMAGPVAVGPLGLAGDEQADLSIHGGLAKAVYAYPSEHLAFWQAARREGGASLFDEPLPPGFVGENLTLAGLLEAQVFIGDTLRFDGSDCVLRVTAPREPCGKFTAVMGFAEAARLMVREARCGFYLAVDAPGVLQAGATLRLTPGLRGLRVADAIRAKWARHRHG</sequence>
<dbReference type="KEGG" id="otk:C6570_03815"/>
<accession>A0A2S0MCD0</accession>
<keyword evidence="3" id="KW-1185">Reference proteome</keyword>
<evidence type="ECO:0000313" key="2">
    <source>
        <dbReference type="EMBL" id="AVO33476.1"/>
    </source>
</evidence>
<reference evidence="2 3" key="1">
    <citation type="submission" date="2018-03" db="EMBL/GenBank/DDBJ databases">
        <title>Genome sequencing of Ottowia sp.</title>
        <authorList>
            <person name="Kim S.-J."/>
            <person name="Heo J."/>
            <person name="Kwon S.-W."/>
        </authorList>
    </citation>
    <scope>NUCLEOTIDE SEQUENCE [LARGE SCALE GENOMIC DNA]</scope>
    <source>
        <strain evidence="2 3">KADR8-3</strain>
    </source>
</reference>
<dbReference type="RefSeq" id="WP_106702039.1">
    <property type="nucleotide sequence ID" value="NZ_CP027666.1"/>
</dbReference>
<dbReference type="InterPro" id="IPR052353">
    <property type="entry name" value="Benzoxazolinone_Detox_Enz"/>
</dbReference>
<dbReference type="GO" id="GO:0030151">
    <property type="term" value="F:molybdenum ion binding"/>
    <property type="evidence" value="ECO:0007669"/>
    <property type="project" value="InterPro"/>
</dbReference>
<proteinExistence type="predicted"/>
<dbReference type="Gene3D" id="2.40.33.20">
    <property type="entry name" value="PK beta-barrel domain-like"/>
    <property type="match status" value="1"/>
</dbReference>
<evidence type="ECO:0000313" key="3">
    <source>
        <dbReference type="Proteomes" id="UP000239709"/>
    </source>
</evidence>
<gene>
    <name evidence="2" type="ORF">C6570_03815</name>
</gene>
<dbReference type="SUPFAM" id="SSF50800">
    <property type="entry name" value="PK beta-barrel domain-like"/>
    <property type="match status" value="1"/>
</dbReference>
<dbReference type="PANTHER" id="PTHR30212">
    <property type="entry name" value="PROTEIN YIIM"/>
    <property type="match status" value="1"/>
</dbReference>
<dbReference type="PANTHER" id="PTHR30212:SF2">
    <property type="entry name" value="PROTEIN YIIM"/>
    <property type="match status" value="1"/>
</dbReference>
<dbReference type="AlphaFoldDB" id="A0A2S0MCD0"/>
<protein>
    <submittedName>
        <fullName evidence="2">MOSC domain-containing protein</fullName>
    </submittedName>
</protein>
<organism evidence="2 3">
    <name type="scientific">Ottowia oryzae</name>
    <dbReference type="NCBI Taxonomy" id="2109914"/>
    <lineage>
        <taxon>Bacteria</taxon>
        <taxon>Pseudomonadati</taxon>
        <taxon>Pseudomonadota</taxon>
        <taxon>Betaproteobacteria</taxon>
        <taxon>Burkholderiales</taxon>
        <taxon>Comamonadaceae</taxon>
        <taxon>Ottowia</taxon>
    </lineage>
</organism>
<name>A0A2S0MCD0_9BURK</name>
<dbReference type="EMBL" id="CP027666">
    <property type="protein sequence ID" value="AVO33476.1"/>
    <property type="molecule type" value="Genomic_DNA"/>
</dbReference>
<dbReference type="Proteomes" id="UP000239709">
    <property type="component" value="Chromosome"/>
</dbReference>
<feature type="domain" description="MOSC" evidence="1">
    <location>
        <begin position="39"/>
        <end position="183"/>
    </location>
</feature>
<dbReference type="InterPro" id="IPR011037">
    <property type="entry name" value="Pyrv_Knase-like_insert_dom_sf"/>
</dbReference>
<dbReference type="PROSITE" id="PS51340">
    <property type="entry name" value="MOSC"/>
    <property type="match status" value="1"/>
</dbReference>
<dbReference type="InterPro" id="IPR005302">
    <property type="entry name" value="MoCF_Sase_C"/>
</dbReference>
<evidence type="ECO:0000259" key="1">
    <source>
        <dbReference type="PROSITE" id="PS51340"/>
    </source>
</evidence>